<sequence>MYGIQANFNRNTELSKLEQSLWLDFNRYSKITYDALEDKLTFTTAIDTTSYTFTERGIVKALDTFNIRLQGKTMFFDGNSVGNGTIDALKLKTSKNFQQQELLVFKKNDATLFMN</sequence>
<name>A0ABP6WQJ8_9FLAO</name>
<reference evidence="2" key="1">
    <citation type="journal article" date="2019" name="Int. J. Syst. Evol. Microbiol.">
        <title>The Global Catalogue of Microorganisms (GCM) 10K type strain sequencing project: providing services to taxonomists for standard genome sequencing and annotation.</title>
        <authorList>
            <consortium name="The Broad Institute Genomics Platform"/>
            <consortium name="The Broad Institute Genome Sequencing Center for Infectious Disease"/>
            <person name="Wu L."/>
            <person name="Ma J."/>
        </authorList>
    </citation>
    <scope>NUCLEOTIDE SEQUENCE [LARGE SCALE GENOMIC DNA]</scope>
    <source>
        <strain evidence="2">JCM 17111</strain>
    </source>
</reference>
<organism evidence="1 2">
    <name type="scientific">Snuella lapsa</name>
    <dbReference type="NCBI Taxonomy" id="870481"/>
    <lineage>
        <taxon>Bacteria</taxon>
        <taxon>Pseudomonadati</taxon>
        <taxon>Bacteroidota</taxon>
        <taxon>Flavobacteriia</taxon>
        <taxon>Flavobacteriales</taxon>
        <taxon>Flavobacteriaceae</taxon>
        <taxon>Snuella</taxon>
    </lineage>
</organism>
<gene>
    <name evidence="1" type="ORF">GCM10022395_01870</name>
</gene>
<dbReference type="Proteomes" id="UP001500954">
    <property type="component" value="Unassembled WGS sequence"/>
</dbReference>
<comment type="caution">
    <text evidence="1">The sequence shown here is derived from an EMBL/GenBank/DDBJ whole genome shotgun (WGS) entry which is preliminary data.</text>
</comment>
<accession>A0ABP6WQJ8</accession>
<proteinExistence type="predicted"/>
<evidence type="ECO:0000313" key="2">
    <source>
        <dbReference type="Proteomes" id="UP001500954"/>
    </source>
</evidence>
<keyword evidence="2" id="KW-1185">Reference proteome</keyword>
<dbReference type="EMBL" id="BAABCY010000007">
    <property type="protein sequence ID" value="GAA3553956.1"/>
    <property type="molecule type" value="Genomic_DNA"/>
</dbReference>
<evidence type="ECO:0000313" key="1">
    <source>
        <dbReference type="EMBL" id="GAA3553956.1"/>
    </source>
</evidence>
<protein>
    <submittedName>
        <fullName evidence="1">Uncharacterized protein</fullName>
    </submittedName>
</protein>